<feature type="transmembrane region" description="Helical" evidence="1">
    <location>
        <begin position="90"/>
        <end position="111"/>
    </location>
</feature>
<keyword evidence="1" id="KW-1133">Transmembrane helix</keyword>
<name>A0ABY9KZW5_9LACO</name>
<evidence type="ECO:0000256" key="1">
    <source>
        <dbReference type="SAM" id="Phobius"/>
    </source>
</evidence>
<dbReference type="EMBL" id="CP132482">
    <property type="protein sequence ID" value="WLV77062.1"/>
    <property type="molecule type" value="Genomic_DNA"/>
</dbReference>
<keyword evidence="3" id="KW-1185">Reference proteome</keyword>
<feature type="transmembrane region" description="Helical" evidence="1">
    <location>
        <begin position="123"/>
        <end position="150"/>
    </location>
</feature>
<evidence type="ECO:0000313" key="3">
    <source>
        <dbReference type="Proteomes" id="UP001233112"/>
    </source>
</evidence>
<evidence type="ECO:0000313" key="2">
    <source>
        <dbReference type="EMBL" id="WLV77062.1"/>
    </source>
</evidence>
<dbReference type="Proteomes" id="UP001233112">
    <property type="component" value="Chromosome"/>
</dbReference>
<feature type="transmembrane region" description="Helical" evidence="1">
    <location>
        <begin position="7"/>
        <end position="27"/>
    </location>
</feature>
<reference evidence="2 3" key="1">
    <citation type="submission" date="2023-08" db="EMBL/GenBank/DDBJ databases">
        <authorList>
            <person name="Buchebner-Jance M."/>
        </authorList>
    </citation>
    <scope>NUCLEOTIDE SEQUENCE [LARGE SCALE GENOMIC DNA]</scope>
    <source>
        <strain evidence="2 3">NCIMB 15471</strain>
    </source>
</reference>
<organism evidence="2 3">
    <name type="scientific">Lacticaseibacillus parahuelsenbergensis</name>
    <dbReference type="NCBI Taxonomy" id="3068305"/>
    <lineage>
        <taxon>Bacteria</taxon>
        <taxon>Bacillati</taxon>
        <taxon>Bacillota</taxon>
        <taxon>Bacilli</taxon>
        <taxon>Lactobacillales</taxon>
        <taxon>Lactobacillaceae</taxon>
        <taxon>Lacticaseibacillus</taxon>
    </lineage>
</organism>
<accession>A0ABY9KZW5</accession>
<feature type="transmembrane region" description="Helical" evidence="1">
    <location>
        <begin position="47"/>
        <end position="69"/>
    </location>
</feature>
<protein>
    <submittedName>
        <fullName evidence="2">Uncharacterized protein</fullName>
    </submittedName>
</protein>
<proteinExistence type="predicted"/>
<gene>
    <name evidence="2" type="ORF">LACPH_001781</name>
</gene>
<keyword evidence="1" id="KW-0812">Transmembrane</keyword>
<dbReference type="RefSeq" id="WP_306386701.1">
    <property type="nucleotide sequence ID" value="NZ_CP132482.1"/>
</dbReference>
<sequence length="161" mass="18315">MRDKRRWIYMLLPFATAIAFLVGAVVLKNMYGFDYSNLLGFKAVLGSVVGFVSIVIGFYSAFYGMIISMSRSTFFLSLKHSRFKKDLPRILLYSLLSAFMTLILTIALQILVNYKSILGETVYFVWVFMTGVFMTYALQTSILSIAIVFFGNSDQIEVKKI</sequence>
<keyword evidence="1" id="KW-0472">Membrane</keyword>